<dbReference type="EMBL" id="MTYJ01000299">
    <property type="protein sequence ID" value="OWA53032.1"/>
    <property type="molecule type" value="Genomic_DNA"/>
</dbReference>
<keyword evidence="1" id="KW-0472">Membrane</keyword>
<keyword evidence="1" id="KW-1133">Transmembrane helix</keyword>
<accession>A0A9X6RML0</accession>
<keyword evidence="3" id="KW-1185">Reference proteome</keyword>
<organism evidence="2 3">
    <name type="scientific">Hypsibius exemplaris</name>
    <name type="common">Freshwater tardigrade</name>
    <dbReference type="NCBI Taxonomy" id="2072580"/>
    <lineage>
        <taxon>Eukaryota</taxon>
        <taxon>Metazoa</taxon>
        <taxon>Ecdysozoa</taxon>
        <taxon>Tardigrada</taxon>
        <taxon>Eutardigrada</taxon>
        <taxon>Parachela</taxon>
        <taxon>Hypsibioidea</taxon>
        <taxon>Hypsibiidae</taxon>
        <taxon>Hypsibius</taxon>
    </lineage>
</organism>
<dbReference type="AlphaFoldDB" id="A0A9X6RML0"/>
<comment type="caution">
    <text evidence="2">The sequence shown here is derived from an EMBL/GenBank/DDBJ whole genome shotgun (WGS) entry which is preliminary data.</text>
</comment>
<name>A0A9X6RML0_HYPEX</name>
<feature type="transmembrane region" description="Helical" evidence="1">
    <location>
        <begin position="65"/>
        <end position="93"/>
    </location>
</feature>
<feature type="transmembrane region" description="Helical" evidence="1">
    <location>
        <begin position="263"/>
        <end position="285"/>
    </location>
</feature>
<sequence>MIAPYSVAVLQVSGFLPAPPTWDPVFGLASRALGLFHLLDLAGALGYVISYSLPLFTLPTSDQESAVIFVFALTPGFSETLRAGAMLLLAYFSKQNISIVLSERLPGMFALQAFMTFCNFLPIVIDPADTVIVPSSSNSTIGSSTTGVRWASLYFQIACFALSQQVLVVAMVSAVAFRSFFLQHNREISDLAATVENETHSVDSLNKIIESFQSRELALAQLIGEFSSCFGAILCVSFVMDQATELGMLAEIVGHTPTDTGRWISYVTHVILFAIYSIVLFWPFVQVHEESKRTGILCYKMVLAVLRNFPAESTDCKMYEALKRYYAECADGEIVISGAGLLTLTRPFLAGALTFALSFGVLAYEVVQKSLNQECQFKNGFCIRRQ</sequence>
<gene>
    <name evidence="2" type="ORF">BV898_17468</name>
</gene>
<dbReference type="Proteomes" id="UP000192578">
    <property type="component" value="Unassembled WGS sequence"/>
</dbReference>
<feature type="transmembrane region" description="Helical" evidence="1">
    <location>
        <begin position="32"/>
        <end position="53"/>
    </location>
</feature>
<evidence type="ECO:0000313" key="3">
    <source>
        <dbReference type="Proteomes" id="UP000192578"/>
    </source>
</evidence>
<proteinExistence type="predicted"/>
<reference evidence="3" key="1">
    <citation type="submission" date="2017-01" db="EMBL/GenBank/DDBJ databases">
        <title>Comparative genomics of anhydrobiosis in the tardigrade Hypsibius dujardini.</title>
        <authorList>
            <person name="Yoshida Y."/>
            <person name="Koutsovoulos G."/>
            <person name="Laetsch D."/>
            <person name="Stevens L."/>
            <person name="Kumar S."/>
            <person name="Horikawa D."/>
            <person name="Ishino K."/>
            <person name="Komine S."/>
            <person name="Tomita M."/>
            <person name="Blaxter M."/>
            <person name="Arakawa K."/>
        </authorList>
    </citation>
    <scope>NUCLEOTIDE SEQUENCE [LARGE SCALE GENOMIC DNA]</scope>
    <source>
        <strain evidence="3">Z151</strain>
    </source>
</reference>
<feature type="transmembrane region" description="Helical" evidence="1">
    <location>
        <begin position="153"/>
        <end position="177"/>
    </location>
</feature>
<evidence type="ECO:0000256" key="1">
    <source>
        <dbReference type="SAM" id="Phobius"/>
    </source>
</evidence>
<feature type="transmembrane region" description="Helical" evidence="1">
    <location>
        <begin position="348"/>
        <end position="367"/>
    </location>
</feature>
<feature type="transmembrane region" description="Helical" evidence="1">
    <location>
        <begin position="105"/>
        <end position="125"/>
    </location>
</feature>
<evidence type="ECO:0000313" key="2">
    <source>
        <dbReference type="EMBL" id="OWA53032.1"/>
    </source>
</evidence>
<protein>
    <submittedName>
        <fullName evidence="2">Uncharacterized protein</fullName>
    </submittedName>
</protein>
<keyword evidence="1" id="KW-0812">Transmembrane</keyword>